<evidence type="ECO:0000256" key="5">
    <source>
        <dbReference type="ARBA" id="ARBA00022967"/>
    </source>
</evidence>
<evidence type="ECO:0000256" key="3">
    <source>
        <dbReference type="ARBA" id="ARBA00016612"/>
    </source>
</evidence>
<keyword evidence="8 11" id="KW-0472">Membrane</keyword>
<dbReference type="GO" id="GO:0008137">
    <property type="term" value="F:NADH dehydrogenase (ubiquinone) activity"/>
    <property type="evidence" value="ECO:0007669"/>
    <property type="project" value="UniProtKB-EC"/>
</dbReference>
<evidence type="ECO:0000313" key="12">
    <source>
        <dbReference type="EMBL" id="QSJ61352.1"/>
    </source>
</evidence>
<organism evidence="12">
    <name type="scientific">Olidiana ritcheriina</name>
    <dbReference type="NCBI Taxonomy" id="1306428"/>
    <lineage>
        <taxon>Eukaryota</taxon>
        <taxon>Metazoa</taxon>
        <taxon>Ecdysozoa</taxon>
        <taxon>Arthropoda</taxon>
        <taxon>Hexapoda</taxon>
        <taxon>Insecta</taxon>
        <taxon>Pterygota</taxon>
        <taxon>Neoptera</taxon>
        <taxon>Paraneoptera</taxon>
        <taxon>Hemiptera</taxon>
        <taxon>Auchenorrhyncha</taxon>
        <taxon>Membracoidea</taxon>
        <taxon>Cicadellidae</taxon>
        <taxon>Coelidiinae</taxon>
        <taxon>Olidiana</taxon>
    </lineage>
</organism>
<evidence type="ECO:0000256" key="7">
    <source>
        <dbReference type="ARBA" id="ARBA00023027"/>
    </source>
</evidence>
<feature type="transmembrane region" description="Helical" evidence="11">
    <location>
        <begin position="54"/>
        <end position="77"/>
    </location>
</feature>
<keyword evidence="5" id="KW-1278">Translocase</keyword>
<dbReference type="EMBL" id="MN780581">
    <property type="protein sequence ID" value="QSJ61352.1"/>
    <property type="molecule type" value="Genomic_DNA"/>
</dbReference>
<evidence type="ECO:0000256" key="4">
    <source>
        <dbReference type="ARBA" id="ARBA00022692"/>
    </source>
</evidence>
<protein>
    <recommendedName>
        <fullName evidence="3">NADH-ubiquinone oxidoreductase chain 4L</fullName>
    </recommendedName>
    <alternativeName>
        <fullName evidence="9">NADH dehydrogenase subunit 4L</fullName>
    </alternativeName>
</protein>
<proteinExistence type="inferred from homology"/>
<comment type="subcellular location">
    <subcellularLocation>
        <location evidence="1">Membrane</location>
        <topology evidence="1">Multi-pass membrane protein</topology>
    </subcellularLocation>
</comment>
<reference evidence="12" key="1">
    <citation type="journal article" date="2021" name="PeerJ">
        <title>Mitogenomics of five Olidiana leafhoppers (Hemiptera: Cicadellidae: Coelidiinae) and their phylogenetic implications.</title>
        <authorList>
            <person name="Wang X."/>
        </authorList>
    </citation>
    <scope>NUCLEOTIDE SEQUENCE</scope>
</reference>
<evidence type="ECO:0000256" key="2">
    <source>
        <dbReference type="ARBA" id="ARBA00010519"/>
    </source>
</evidence>
<evidence type="ECO:0000256" key="6">
    <source>
        <dbReference type="ARBA" id="ARBA00022989"/>
    </source>
</evidence>
<dbReference type="AlphaFoldDB" id="A0A898PFA1"/>
<gene>
    <name evidence="12" type="primary">ND4L</name>
</gene>
<keyword evidence="6 11" id="KW-1133">Transmembrane helix</keyword>
<keyword evidence="7" id="KW-0520">NAD</keyword>
<evidence type="ECO:0000256" key="10">
    <source>
        <dbReference type="ARBA" id="ARBA00049551"/>
    </source>
</evidence>
<accession>A0A898PFA1</accession>
<dbReference type="Pfam" id="PF00420">
    <property type="entry name" value="Oxidored_q2"/>
    <property type="match status" value="1"/>
</dbReference>
<comment type="catalytic activity">
    <reaction evidence="10">
        <text>a ubiquinone + NADH + 5 H(+)(in) = a ubiquinol + NAD(+) + 4 H(+)(out)</text>
        <dbReference type="Rhea" id="RHEA:29091"/>
        <dbReference type="Rhea" id="RHEA-COMP:9565"/>
        <dbReference type="Rhea" id="RHEA-COMP:9566"/>
        <dbReference type="ChEBI" id="CHEBI:15378"/>
        <dbReference type="ChEBI" id="CHEBI:16389"/>
        <dbReference type="ChEBI" id="CHEBI:17976"/>
        <dbReference type="ChEBI" id="CHEBI:57540"/>
        <dbReference type="ChEBI" id="CHEBI:57945"/>
        <dbReference type="EC" id="7.1.1.2"/>
    </reaction>
</comment>
<sequence>MSLYLVYYIYFMSLFSLIYLRKHILLSLMILEFVVLSLLIMIILNLLYSFIYYFYLFMMMFYVCESVLGLTILVSIIRNHGNDYLSMMFKW</sequence>
<comment type="similarity">
    <text evidence="2">Belongs to the complex I subunit 4L family.</text>
</comment>
<feature type="transmembrane region" description="Helical" evidence="11">
    <location>
        <begin position="6"/>
        <end position="21"/>
    </location>
</feature>
<evidence type="ECO:0000256" key="9">
    <source>
        <dbReference type="ARBA" id="ARBA00031586"/>
    </source>
</evidence>
<evidence type="ECO:0000256" key="11">
    <source>
        <dbReference type="SAM" id="Phobius"/>
    </source>
</evidence>
<feature type="transmembrane region" description="Helical" evidence="11">
    <location>
        <begin position="28"/>
        <end position="48"/>
    </location>
</feature>
<name>A0A898PFA1_9HEMI</name>
<dbReference type="Gene3D" id="1.10.287.3510">
    <property type="match status" value="1"/>
</dbReference>
<evidence type="ECO:0000256" key="8">
    <source>
        <dbReference type="ARBA" id="ARBA00023136"/>
    </source>
</evidence>
<keyword evidence="12" id="KW-0496">Mitochondrion</keyword>
<evidence type="ECO:0000256" key="1">
    <source>
        <dbReference type="ARBA" id="ARBA00004141"/>
    </source>
</evidence>
<keyword evidence="4 11" id="KW-0812">Transmembrane</keyword>
<geneLocation type="mitochondrion" evidence="12"/>
<dbReference type="InterPro" id="IPR039428">
    <property type="entry name" value="NUOK/Mnh_C1-like"/>
</dbReference>
<dbReference type="GO" id="GO:0016020">
    <property type="term" value="C:membrane"/>
    <property type="evidence" value="ECO:0007669"/>
    <property type="project" value="UniProtKB-SubCell"/>
</dbReference>